<keyword evidence="6 15" id="KW-0812">Transmembrane</keyword>
<dbReference type="CDD" id="cd06503">
    <property type="entry name" value="ATP-synt_Fo_b"/>
    <property type="match status" value="1"/>
</dbReference>
<dbReference type="PANTHER" id="PTHR33445:SF1">
    <property type="entry name" value="ATP SYNTHASE SUBUNIT B"/>
    <property type="match status" value="1"/>
</dbReference>
<keyword evidence="5 15" id="KW-0138">CF(0)</keyword>
<evidence type="ECO:0000256" key="12">
    <source>
        <dbReference type="ARBA" id="ARBA00025198"/>
    </source>
</evidence>
<dbReference type="PANTHER" id="PTHR33445">
    <property type="entry name" value="ATP SYNTHASE SUBUNIT B', CHLOROPLASTIC"/>
    <property type="match status" value="1"/>
</dbReference>
<dbReference type="OrthoDB" id="8479836at2"/>
<keyword evidence="19" id="KW-1185">Reference proteome</keyword>
<dbReference type="RefSeq" id="WP_015599285.1">
    <property type="nucleotide sequence ID" value="NC_021172.1"/>
</dbReference>
<dbReference type="GO" id="GO:0046961">
    <property type="term" value="F:proton-transporting ATPase activity, rotational mechanism"/>
    <property type="evidence" value="ECO:0007669"/>
    <property type="project" value="TreeGrafter"/>
</dbReference>
<evidence type="ECO:0000256" key="13">
    <source>
        <dbReference type="ARBA" id="ARBA00025614"/>
    </source>
</evidence>
<evidence type="ECO:0000313" key="19">
    <source>
        <dbReference type="Proteomes" id="UP000005952"/>
    </source>
</evidence>
<dbReference type="Proteomes" id="UP000005952">
    <property type="component" value="Chromosome"/>
</dbReference>
<name>N0BGJ9_9HYPH</name>
<dbReference type="EMBL" id="CP005587">
    <property type="protein sequence ID" value="AGK59270.1"/>
    <property type="molecule type" value="Genomic_DNA"/>
</dbReference>
<dbReference type="GO" id="GO:0016787">
    <property type="term" value="F:hydrolase activity"/>
    <property type="evidence" value="ECO:0007669"/>
    <property type="project" value="UniProtKB-KW"/>
</dbReference>
<evidence type="ECO:0000256" key="2">
    <source>
        <dbReference type="ARBA" id="ARBA00005513"/>
    </source>
</evidence>
<evidence type="ECO:0000256" key="16">
    <source>
        <dbReference type="RuleBase" id="RU003848"/>
    </source>
</evidence>
<dbReference type="Pfam" id="PF00430">
    <property type="entry name" value="ATP-synt_B"/>
    <property type="match status" value="1"/>
</dbReference>
<evidence type="ECO:0000256" key="9">
    <source>
        <dbReference type="ARBA" id="ARBA00023065"/>
    </source>
</evidence>
<keyword evidence="11 15" id="KW-0066">ATP synthesis</keyword>
<evidence type="ECO:0000256" key="6">
    <source>
        <dbReference type="ARBA" id="ARBA00022692"/>
    </source>
</evidence>
<dbReference type="GO" id="GO:0045259">
    <property type="term" value="C:proton-transporting ATP synthase complex"/>
    <property type="evidence" value="ECO:0007669"/>
    <property type="project" value="UniProtKB-KW"/>
</dbReference>
<dbReference type="AlphaFoldDB" id="N0BGJ9"/>
<keyword evidence="7 15" id="KW-0375">Hydrogen ion transport</keyword>
<gene>
    <name evidence="15" type="primary">atpF</name>
    <name evidence="18" type="ORF">HYPDE_37993</name>
</gene>
<evidence type="ECO:0000256" key="1">
    <source>
        <dbReference type="ARBA" id="ARBA00004377"/>
    </source>
</evidence>
<dbReference type="InterPro" id="IPR050059">
    <property type="entry name" value="ATP_synthase_B_chain"/>
</dbReference>
<dbReference type="KEGG" id="hdt:HYPDE_37993"/>
<reference evidence="18 19" key="1">
    <citation type="journal article" date="2013" name="Genome Announc.">
        <title>Genome sequences for three denitrifying bacterial strains isolated from a uranium- and nitrate-contaminated subsurface environment.</title>
        <authorList>
            <person name="Venkatramanan R."/>
            <person name="Prakash O."/>
            <person name="Woyke T."/>
            <person name="Chain P."/>
            <person name="Goodwin L.A."/>
            <person name="Watson D."/>
            <person name="Brooks S."/>
            <person name="Kostka J.E."/>
            <person name="Green S.J."/>
        </authorList>
    </citation>
    <scope>NUCLEOTIDE SEQUENCE [LARGE SCALE GENOMIC DNA]</scope>
    <source>
        <strain evidence="18 19">1NES1</strain>
    </source>
</reference>
<organism evidence="18 19">
    <name type="scientific">Hyphomicrobium denitrificans 1NES1</name>
    <dbReference type="NCBI Taxonomy" id="670307"/>
    <lineage>
        <taxon>Bacteria</taxon>
        <taxon>Pseudomonadati</taxon>
        <taxon>Pseudomonadota</taxon>
        <taxon>Alphaproteobacteria</taxon>
        <taxon>Hyphomicrobiales</taxon>
        <taxon>Hyphomicrobiaceae</taxon>
        <taxon>Hyphomicrobium</taxon>
    </lineage>
</organism>
<evidence type="ECO:0000256" key="5">
    <source>
        <dbReference type="ARBA" id="ARBA00022547"/>
    </source>
</evidence>
<dbReference type="HAMAP" id="MF_01398">
    <property type="entry name" value="ATP_synth_b_bprime"/>
    <property type="match status" value="1"/>
</dbReference>
<comment type="function">
    <text evidence="13">Component of the F(0) channel, it forms part of the peripheral stalk, linking F(1) to F(0). The b'-subunit is a diverged and duplicated form of b found in plants and photosynthetic bacteria.</text>
</comment>
<feature type="transmembrane region" description="Helical" evidence="15">
    <location>
        <begin position="6"/>
        <end position="25"/>
    </location>
</feature>
<dbReference type="GO" id="GO:0005886">
    <property type="term" value="C:plasma membrane"/>
    <property type="evidence" value="ECO:0007669"/>
    <property type="project" value="UniProtKB-SubCell"/>
</dbReference>
<keyword evidence="8 15" id="KW-1133">Transmembrane helix</keyword>
<evidence type="ECO:0000256" key="15">
    <source>
        <dbReference type="HAMAP-Rule" id="MF_01398"/>
    </source>
</evidence>
<keyword evidence="9 15" id="KW-0406">Ion transport</keyword>
<keyword evidence="17" id="KW-0175">Coiled coil</keyword>
<protein>
    <recommendedName>
        <fullName evidence="15">ATP synthase subunit b</fullName>
    </recommendedName>
    <alternativeName>
        <fullName evidence="15">ATP synthase F(0) sector subunit b</fullName>
    </alternativeName>
    <alternativeName>
        <fullName evidence="15">ATPase subunit I</fullName>
    </alternativeName>
    <alternativeName>
        <fullName evidence="15">F-type ATPase subunit b</fullName>
        <shortName evidence="15">F-ATPase subunit b</shortName>
    </alternativeName>
</protein>
<dbReference type="HOGENOM" id="CLU_079215_6_1_5"/>
<evidence type="ECO:0000256" key="11">
    <source>
        <dbReference type="ARBA" id="ARBA00023310"/>
    </source>
</evidence>
<dbReference type="InterPro" id="IPR002146">
    <property type="entry name" value="ATP_synth_b/b'su_bac/chlpt"/>
</dbReference>
<comment type="similarity">
    <text evidence="2 15 16">Belongs to the ATPase B chain family.</text>
</comment>
<evidence type="ECO:0000256" key="14">
    <source>
        <dbReference type="ARBA" id="ARBA00025830"/>
    </source>
</evidence>
<comment type="subunit">
    <text evidence="14 15">F-type ATPases have 2 components, F(1) - the catalytic core - and F(0) - the membrane proton channel. F(1) has five subunits: alpha(3), beta(3), gamma(1), delta(1), epsilon(1). F(0) has three main subunits: a(1), b(2) and c(10-14). The alpha and beta chains form an alternating ring which encloses part of the gamma chain. F(1) is attached to F(0) by a central stalk formed by the gamma and epsilon chains, while a peripheral stalk is formed by the delta and b chains.</text>
</comment>
<proteinExistence type="inferred from homology"/>
<keyword evidence="4 15" id="KW-1003">Cell membrane</keyword>
<evidence type="ECO:0000256" key="17">
    <source>
        <dbReference type="SAM" id="Coils"/>
    </source>
</evidence>
<evidence type="ECO:0000313" key="18">
    <source>
        <dbReference type="EMBL" id="AGK59270.1"/>
    </source>
</evidence>
<sequence>MLDPSNPLFWVLVAFLAFLALVLYYRVPTAIGKMLDDRADTIRKELDEARKLREDAQALLADYQRKAREAETEARTIIDQAKHEAEALAVDARKALAESLERRSKIAEEKIARAETQALSEVRAIAVETAVSAAHELLKTRAGGSVGDTLISQSIDDLRGKLN</sequence>
<evidence type="ECO:0000256" key="7">
    <source>
        <dbReference type="ARBA" id="ARBA00022781"/>
    </source>
</evidence>
<keyword evidence="18" id="KW-0378">Hydrolase</keyword>
<dbReference type="STRING" id="670307.HYPDE_37993"/>
<feature type="coiled-coil region" evidence="17">
    <location>
        <begin position="39"/>
        <end position="117"/>
    </location>
</feature>
<evidence type="ECO:0000256" key="8">
    <source>
        <dbReference type="ARBA" id="ARBA00022989"/>
    </source>
</evidence>
<accession>N0BGJ9</accession>
<comment type="function">
    <text evidence="12 15">F(1)F(0) ATP synthase produces ATP from ADP in the presence of a proton or sodium gradient. F-type ATPases consist of two structural domains, F(1) containing the extramembraneous catalytic core and F(0) containing the membrane proton channel, linked together by a central stalk and a peripheral stalk. During catalysis, ATP synthesis in the catalytic domain of F(1) is coupled via a rotary mechanism of the central stalk subunits to proton translocation.</text>
</comment>
<dbReference type="GO" id="GO:0046933">
    <property type="term" value="F:proton-transporting ATP synthase activity, rotational mechanism"/>
    <property type="evidence" value="ECO:0007669"/>
    <property type="project" value="UniProtKB-UniRule"/>
</dbReference>
<comment type="subcellular location">
    <subcellularLocation>
        <location evidence="1">Cell inner membrane</location>
        <topology evidence="1">Single-pass membrane protein</topology>
    </subcellularLocation>
    <subcellularLocation>
        <location evidence="15">Cell membrane</location>
        <topology evidence="15">Single-pass membrane protein</topology>
    </subcellularLocation>
</comment>
<evidence type="ECO:0000256" key="4">
    <source>
        <dbReference type="ARBA" id="ARBA00022475"/>
    </source>
</evidence>
<keyword evidence="10 15" id="KW-0472">Membrane</keyword>
<evidence type="ECO:0000256" key="3">
    <source>
        <dbReference type="ARBA" id="ARBA00022448"/>
    </source>
</evidence>
<evidence type="ECO:0000256" key="10">
    <source>
        <dbReference type="ARBA" id="ARBA00023136"/>
    </source>
</evidence>
<dbReference type="eggNOG" id="COG0711">
    <property type="taxonomic scope" value="Bacteria"/>
</dbReference>
<keyword evidence="3 15" id="KW-0813">Transport</keyword>